<sequence length="44" mass="5025">MCTLNLLDFILVSCGVSFTNNLNLEYDSSVQYFCLTNLVQLLDF</sequence>
<name>A0A0E9WE49_ANGAN</name>
<proteinExistence type="predicted"/>
<reference evidence="2" key="2">
    <citation type="journal article" date="2015" name="Fish Shellfish Immunol.">
        <title>Early steps in the European eel (Anguilla anguilla)-Vibrio vulnificus interaction in the gills: Role of the RtxA13 toxin.</title>
        <authorList>
            <person name="Callol A."/>
            <person name="Pajuelo D."/>
            <person name="Ebbesson L."/>
            <person name="Teles M."/>
            <person name="MacKenzie S."/>
            <person name="Amaro C."/>
        </authorList>
    </citation>
    <scope>NUCLEOTIDE SEQUENCE</scope>
</reference>
<evidence type="ECO:0000256" key="1">
    <source>
        <dbReference type="SAM" id="SignalP"/>
    </source>
</evidence>
<dbReference type="AlphaFoldDB" id="A0A0E9WE49"/>
<protein>
    <submittedName>
        <fullName evidence="2">Uncharacterized protein</fullName>
    </submittedName>
</protein>
<organism evidence="2">
    <name type="scientific">Anguilla anguilla</name>
    <name type="common">European freshwater eel</name>
    <name type="synonym">Muraena anguilla</name>
    <dbReference type="NCBI Taxonomy" id="7936"/>
    <lineage>
        <taxon>Eukaryota</taxon>
        <taxon>Metazoa</taxon>
        <taxon>Chordata</taxon>
        <taxon>Craniata</taxon>
        <taxon>Vertebrata</taxon>
        <taxon>Euteleostomi</taxon>
        <taxon>Actinopterygii</taxon>
        <taxon>Neopterygii</taxon>
        <taxon>Teleostei</taxon>
        <taxon>Anguilliformes</taxon>
        <taxon>Anguillidae</taxon>
        <taxon>Anguilla</taxon>
    </lineage>
</organism>
<reference evidence="2" key="1">
    <citation type="submission" date="2014-11" db="EMBL/GenBank/DDBJ databases">
        <authorList>
            <person name="Amaro Gonzalez C."/>
        </authorList>
    </citation>
    <scope>NUCLEOTIDE SEQUENCE</scope>
</reference>
<feature type="chain" id="PRO_5002434781" evidence="1">
    <location>
        <begin position="18"/>
        <end position="44"/>
    </location>
</feature>
<evidence type="ECO:0000313" key="2">
    <source>
        <dbReference type="EMBL" id="JAH87743.1"/>
    </source>
</evidence>
<feature type="signal peptide" evidence="1">
    <location>
        <begin position="1"/>
        <end position="17"/>
    </location>
</feature>
<accession>A0A0E9WE49</accession>
<keyword evidence="1" id="KW-0732">Signal</keyword>
<dbReference type="EMBL" id="GBXM01020834">
    <property type="protein sequence ID" value="JAH87743.1"/>
    <property type="molecule type" value="Transcribed_RNA"/>
</dbReference>